<comment type="subcellular location">
    <subcellularLocation>
        <location evidence="1">Cell membrane</location>
        <topology evidence="1">Multi-pass membrane protein</topology>
    </subcellularLocation>
</comment>
<evidence type="ECO:0000256" key="6">
    <source>
        <dbReference type="ARBA" id="ARBA00022989"/>
    </source>
</evidence>
<dbReference type="Pfam" id="PF07730">
    <property type="entry name" value="HisKA_3"/>
    <property type="match status" value="1"/>
</dbReference>
<dbReference type="PROSITE" id="PS50109">
    <property type="entry name" value="HIS_KIN"/>
    <property type="match status" value="1"/>
</dbReference>
<keyword evidence="8" id="KW-0472">Membrane</keyword>
<keyword evidence="3" id="KW-0808">Transferase</keyword>
<dbReference type="InterPro" id="IPR036890">
    <property type="entry name" value="HATPase_C_sf"/>
</dbReference>
<feature type="domain" description="Histidine kinase" evidence="9">
    <location>
        <begin position="435"/>
        <end position="630"/>
    </location>
</feature>
<dbReference type="EMBL" id="DSGB01000005">
    <property type="protein sequence ID" value="HER96419.1"/>
    <property type="molecule type" value="Genomic_DNA"/>
</dbReference>
<dbReference type="CDD" id="cd00130">
    <property type="entry name" value="PAS"/>
    <property type="match status" value="1"/>
</dbReference>
<evidence type="ECO:0000313" key="12">
    <source>
        <dbReference type="EMBL" id="HER96419.1"/>
    </source>
</evidence>
<accession>A0A7V2B178</accession>
<dbReference type="SUPFAM" id="SSF55874">
    <property type="entry name" value="ATPase domain of HSP90 chaperone/DNA topoisomerase II/histidine kinase"/>
    <property type="match status" value="1"/>
</dbReference>
<comment type="caution">
    <text evidence="12">The sequence shown here is derived from an EMBL/GenBank/DDBJ whole genome shotgun (WGS) entry which is preliminary data.</text>
</comment>
<dbReference type="Gene3D" id="3.30.565.10">
    <property type="entry name" value="Histidine kinase-like ATPase, C-terminal domain"/>
    <property type="match status" value="1"/>
</dbReference>
<dbReference type="InterPro" id="IPR050482">
    <property type="entry name" value="Sensor_HK_TwoCompSys"/>
</dbReference>
<dbReference type="GO" id="GO:0005886">
    <property type="term" value="C:plasma membrane"/>
    <property type="evidence" value="ECO:0007669"/>
    <property type="project" value="UniProtKB-SubCell"/>
</dbReference>
<dbReference type="SMART" id="SM00091">
    <property type="entry name" value="PAS"/>
    <property type="match status" value="2"/>
</dbReference>
<dbReference type="InterPro" id="IPR000014">
    <property type="entry name" value="PAS"/>
</dbReference>
<keyword evidence="2" id="KW-1003">Cell membrane</keyword>
<dbReference type="GO" id="GO:0000155">
    <property type="term" value="F:phosphorelay sensor kinase activity"/>
    <property type="evidence" value="ECO:0007669"/>
    <property type="project" value="InterPro"/>
</dbReference>
<evidence type="ECO:0000256" key="8">
    <source>
        <dbReference type="ARBA" id="ARBA00023136"/>
    </source>
</evidence>
<dbReference type="PROSITE" id="PS50113">
    <property type="entry name" value="PAC"/>
    <property type="match status" value="1"/>
</dbReference>
<dbReference type="PANTHER" id="PTHR24421">
    <property type="entry name" value="NITRATE/NITRITE SENSOR PROTEIN NARX-RELATED"/>
    <property type="match status" value="1"/>
</dbReference>
<keyword evidence="5 12" id="KW-0418">Kinase</keyword>
<sequence>MVATLAEDAMRARSQEAQRRFRVEHAIVEAAQLLISSGKVDLHVVLGLLGEATGAETIYFTELESEASAVVWQRQGKPSSHWLRELEARLRQFFTRKTPARPFEEPWPLDEKLIVVPVLSAQGRLHGYLVLAFAETPPQHEEEMRLLRVLGGLLATYLDRQAAEAALRDSEERWRRLVEEHPEPIVLTVRGKIVYLNVAARRLLGLGEGEDISGRELLDFISADQYELLQRHLQQLESGTLRSPLECEIIRMDGEARLVELMGMPVPWAGQQAVQMILRDLTERRQAEERYRAFFSTITEGIWRIELRQPVAVTTLPELQLAHIYEQGYLAECNEVMARWLGAERPEALIGKPLKDLRNYFRPHYLRKFIQMQYRLHGEEYAVKGRQGKRYFVVNAVGTVVRDRLVRIWGSCVEVTEATTLERRMVQALEEQQQAIGRELHDGVGQLLTSVRMLSENLAQRLRTESHELAELASRVVHFAQEAAQDIRRIYRGLTPAQLYDEALTVALEELAYTTNTLGQIRCRFESDEAVHVSDPEIKLHLYRIAQEAVHNALKHSQASEIVISLRQWEDAIELCVSDNGCGITLERTRPDSLGMKTMYYRAHAIGGTLHVQSQPGQGTTICCRIPLDNPL</sequence>
<evidence type="ECO:0000256" key="4">
    <source>
        <dbReference type="ARBA" id="ARBA00022692"/>
    </source>
</evidence>
<dbReference type="InterPro" id="IPR013767">
    <property type="entry name" value="PAS_fold"/>
</dbReference>
<dbReference type="AlphaFoldDB" id="A0A7V2B178"/>
<dbReference type="CDD" id="cd16917">
    <property type="entry name" value="HATPase_UhpB-NarQ-NarX-like"/>
    <property type="match status" value="1"/>
</dbReference>
<dbReference type="Pfam" id="PF02518">
    <property type="entry name" value="HATPase_c"/>
    <property type="match status" value="1"/>
</dbReference>
<evidence type="ECO:0000259" key="9">
    <source>
        <dbReference type="PROSITE" id="PS50109"/>
    </source>
</evidence>
<keyword evidence="4" id="KW-0812">Transmembrane</keyword>
<gene>
    <name evidence="12" type="ORF">ENO59_07865</name>
</gene>
<evidence type="ECO:0000256" key="5">
    <source>
        <dbReference type="ARBA" id="ARBA00022777"/>
    </source>
</evidence>
<reference evidence="12" key="1">
    <citation type="journal article" date="2020" name="mSystems">
        <title>Genome- and Community-Level Interaction Insights into Carbon Utilization and Element Cycling Functions of Hydrothermarchaeota in Hydrothermal Sediment.</title>
        <authorList>
            <person name="Zhou Z."/>
            <person name="Liu Y."/>
            <person name="Xu W."/>
            <person name="Pan J."/>
            <person name="Luo Z.H."/>
            <person name="Li M."/>
        </authorList>
    </citation>
    <scope>NUCLEOTIDE SEQUENCE [LARGE SCALE GENOMIC DNA]</scope>
    <source>
        <strain evidence="12">SpSt-143</strain>
    </source>
</reference>
<dbReference type="Pfam" id="PF13426">
    <property type="entry name" value="PAS_9"/>
    <property type="match status" value="1"/>
</dbReference>
<dbReference type="InterPro" id="IPR000700">
    <property type="entry name" value="PAS-assoc_C"/>
</dbReference>
<dbReference type="InterPro" id="IPR005467">
    <property type="entry name" value="His_kinase_dom"/>
</dbReference>
<dbReference type="NCBIfam" id="TIGR00229">
    <property type="entry name" value="sensory_box"/>
    <property type="match status" value="1"/>
</dbReference>
<dbReference type="Gene3D" id="3.30.450.40">
    <property type="match status" value="1"/>
</dbReference>
<dbReference type="InterPro" id="IPR029016">
    <property type="entry name" value="GAF-like_dom_sf"/>
</dbReference>
<evidence type="ECO:0000259" key="11">
    <source>
        <dbReference type="PROSITE" id="PS50113"/>
    </source>
</evidence>
<keyword evidence="7" id="KW-0902">Two-component regulatory system</keyword>
<dbReference type="GO" id="GO:0006355">
    <property type="term" value="P:regulation of DNA-templated transcription"/>
    <property type="evidence" value="ECO:0007669"/>
    <property type="project" value="InterPro"/>
</dbReference>
<name>A0A7V2B178_RHOMR</name>
<dbReference type="Gene3D" id="1.20.5.1930">
    <property type="match status" value="1"/>
</dbReference>
<keyword evidence="6" id="KW-1133">Transmembrane helix</keyword>
<proteinExistence type="predicted"/>
<dbReference type="InterPro" id="IPR035965">
    <property type="entry name" value="PAS-like_dom_sf"/>
</dbReference>
<dbReference type="GO" id="GO:0046983">
    <property type="term" value="F:protein dimerization activity"/>
    <property type="evidence" value="ECO:0007669"/>
    <property type="project" value="InterPro"/>
</dbReference>
<dbReference type="Gene3D" id="3.30.450.20">
    <property type="entry name" value="PAS domain"/>
    <property type="match status" value="2"/>
</dbReference>
<evidence type="ECO:0000256" key="2">
    <source>
        <dbReference type="ARBA" id="ARBA00022475"/>
    </source>
</evidence>
<dbReference type="InterPro" id="IPR003594">
    <property type="entry name" value="HATPase_dom"/>
</dbReference>
<dbReference type="InterPro" id="IPR011712">
    <property type="entry name" value="Sig_transdc_His_kin_sub3_dim/P"/>
</dbReference>
<dbReference type="SUPFAM" id="SSF55785">
    <property type="entry name" value="PYP-like sensor domain (PAS domain)"/>
    <property type="match status" value="2"/>
</dbReference>
<organism evidence="12">
    <name type="scientific">Rhodothermus marinus</name>
    <name type="common">Rhodothermus obamensis</name>
    <dbReference type="NCBI Taxonomy" id="29549"/>
    <lineage>
        <taxon>Bacteria</taxon>
        <taxon>Pseudomonadati</taxon>
        <taxon>Rhodothermota</taxon>
        <taxon>Rhodothermia</taxon>
        <taxon>Rhodothermales</taxon>
        <taxon>Rhodothermaceae</taxon>
        <taxon>Rhodothermus</taxon>
    </lineage>
</organism>
<feature type="domain" description="PAC" evidence="11">
    <location>
        <begin position="243"/>
        <end position="293"/>
    </location>
</feature>
<dbReference type="SUPFAM" id="SSF55781">
    <property type="entry name" value="GAF domain-like"/>
    <property type="match status" value="1"/>
</dbReference>
<dbReference type="Pfam" id="PF00989">
    <property type="entry name" value="PAS"/>
    <property type="match status" value="1"/>
</dbReference>
<dbReference type="PROSITE" id="PS50112">
    <property type="entry name" value="PAS"/>
    <property type="match status" value="1"/>
</dbReference>
<evidence type="ECO:0000259" key="10">
    <source>
        <dbReference type="PROSITE" id="PS50112"/>
    </source>
</evidence>
<evidence type="ECO:0000256" key="3">
    <source>
        <dbReference type="ARBA" id="ARBA00022679"/>
    </source>
</evidence>
<evidence type="ECO:0000256" key="1">
    <source>
        <dbReference type="ARBA" id="ARBA00004651"/>
    </source>
</evidence>
<dbReference type="PANTHER" id="PTHR24421:SF37">
    <property type="entry name" value="SENSOR HISTIDINE KINASE NARS"/>
    <property type="match status" value="1"/>
</dbReference>
<feature type="domain" description="PAS" evidence="10">
    <location>
        <begin position="170"/>
        <end position="240"/>
    </location>
</feature>
<protein>
    <submittedName>
        <fullName evidence="12">PAS domain-containing sensor histidine kinase</fullName>
    </submittedName>
</protein>
<dbReference type="SMART" id="SM00387">
    <property type="entry name" value="HATPase_c"/>
    <property type="match status" value="1"/>
</dbReference>
<evidence type="ECO:0000256" key="7">
    <source>
        <dbReference type="ARBA" id="ARBA00023012"/>
    </source>
</evidence>